<protein>
    <submittedName>
        <fullName evidence="5">Uncharacterized protein</fullName>
    </submittedName>
</protein>
<organism evidence="5 6">
    <name type="scientific">Talaromyces atroroseus</name>
    <dbReference type="NCBI Taxonomy" id="1441469"/>
    <lineage>
        <taxon>Eukaryota</taxon>
        <taxon>Fungi</taxon>
        <taxon>Dikarya</taxon>
        <taxon>Ascomycota</taxon>
        <taxon>Pezizomycotina</taxon>
        <taxon>Eurotiomycetes</taxon>
        <taxon>Eurotiomycetidae</taxon>
        <taxon>Eurotiales</taxon>
        <taxon>Trichocomaceae</taxon>
        <taxon>Talaromyces</taxon>
        <taxon>Talaromyces sect. Trachyspermi</taxon>
    </lineage>
</organism>
<dbReference type="Proteomes" id="UP000214365">
    <property type="component" value="Unassembled WGS sequence"/>
</dbReference>
<dbReference type="GO" id="GO:0005576">
    <property type="term" value="C:extracellular region"/>
    <property type="evidence" value="ECO:0007669"/>
    <property type="project" value="TreeGrafter"/>
</dbReference>
<evidence type="ECO:0000259" key="3">
    <source>
        <dbReference type="Pfam" id="PF05390"/>
    </source>
</evidence>
<dbReference type="GO" id="GO:0042546">
    <property type="term" value="P:cell wall biogenesis"/>
    <property type="evidence" value="ECO:0007669"/>
    <property type="project" value="InterPro"/>
</dbReference>
<dbReference type="InterPro" id="IPR008659">
    <property type="entry name" value="Kre9/Knh1_C"/>
</dbReference>
<keyword evidence="1 2" id="KW-0732">Signal</keyword>
<feature type="domain" description="Yeast cell wall synthesis Kre9/Knh1 C-terminal" evidence="3">
    <location>
        <begin position="174"/>
        <end position="255"/>
    </location>
</feature>
<dbReference type="Pfam" id="PF05390">
    <property type="entry name" value="Kre9_KNH1_C"/>
    <property type="match status" value="1"/>
</dbReference>
<reference evidence="5 6" key="1">
    <citation type="submission" date="2015-06" db="EMBL/GenBank/DDBJ databases">
        <title>Talaromyces atroroseus IBT 11181 draft genome.</title>
        <authorList>
            <person name="Rasmussen K.B."/>
            <person name="Rasmussen S."/>
            <person name="Petersen B."/>
            <person name="Sicheritz-Ponten T."/>
            <person name="Mortensen U.H."/>
            <person name="Thrane U."/>
        </authorList>
    </citation>
    <scope>NUCLEOTIDE SEQUENCE [LARGE SCALE GENOMIC DNA]</scope>
    <source>
        <strain evidence="5 6">IBT 11181</strain>
    </source>
</reference>
<evidence type="ECO:0000313" key="5">
    <source>
        <dbReference type="EMBL" id="OKL60278.1"/>
    </source>
</evidence>
<dbReference type="AlphaFoldDB" id="A0A1Q5Q817"/>
<feature type="domain" description="Yeast cell wall synthesis Kre9/Knh1-like N-terminal" evidence="4">
    <location>
        <begin position="29"/>
        <end position="138"/>
    </location>
</feature>
<dbReference type="STRING" id="1441469.A0A1Q5Q817"/>
<dbReference type="RefSeq" id="XP_020120399.1">
    <property type="nucleotide sequence ID" value="XM_020266712.1"/>
</dbReference>
<dbReference type="PANTHER" id="PTHR28154:SF1">
    <property type="entry name" value="CELL WALL SYNTHESIS PROTEIN KNH1-RELATED"/>
    <property type="match status" value="1"/>
</dbReference>
<accession>A0A1Q5Q817</accession>
<evidence type="ECO:0000313" key="6">
    <source>
        <dbReference type="Proteomes" id="UP000214365"/>
    </source>
</evidence>
<dbReference type="EMBL" id="LFMY01000005">
    <property type="protein sequence ID" value="OKL60278.1"/>
    <property type="molecule type" value="Genomic_DNA"/>
</dbReference>
<proteinExistence type="predicted"/>
<dbReference type="PANTHER" id="PTHR28154">
    <property type="entry name" value="CELL WALL SYNTHESIS PROTEIN KNH1-RELATED"/>
    <property type="match status" value="1"/>
</dbReference>
<feature type="chain" id="PRO_5012118024" evidence="2">
    <location>
        <begin position="23"/>
        <end position="268"/>
    </location>
</feature>
<dbReference type="GeneID" id="31004149"/>
<dbReference type="Pfam" id="PF10342">
    <property type="entry name" value="Kre9_KNH"/>
    <property type="match status" value="1"/>
</dbReference>
<dbReference type="InterPro" id="IPR045328">
    <property type="entry name" value="Kre9/Knh1"/>
</dbReference>
<evidence type="ECO:0000256" key="2">
    <source>
        <dbReference type="SAM" id="SignalP"/>
    </source>
</evidence>
<comment type="caution">
    <text evidence="5">The sequence shown here is derived from an EMBL/GenBank/DDBJ whole genome shotgun (WGS) entry which is preliminary data.</text>
</comment>
<dbReference type="GO" id="GO:0006078">
    <property type="term" value="P:(1-&gt;6)-beta-D-glucan biosynthetic process"/>
    <property type="evidence" value="ECO:0007669"/>
    <property type="project" value="InterPro"/>
</dbReference>
<dbReference type="OrthoDB" id="2432613at2759"/>
<keyword evidence="6" id="KW-1185">Reference proteome</keyword>
<name>A0A1Q5Q817_TALAT</name>
<feature type="signal peptide" evidence="2">
    <location>
        <begin position="1"/>
        <end position="22"/>
    </location>
</feature>
<gene>
    <name evidence="5" type="ORF">UA08_04394</name>
</gene>
<dbReference type="InterPro" id="IPR018466">
    <property type="entry name" value="Kre9/Knh1-like_N"/>
</dbReference>
<dbReference type="GO" id="GO:0031505">
    <property type="term" value="P:fungal-type cell wall organization"/>
    <property type="evidence" value="ECO:0007669"/>
    <property type="project" value="TreeGrafter"/>
</dbReference>
<sequence>MMTLAKAASLLALISLPLAAYADVEFTHPDPGSTVNSGDILTAYWKDSGEAPSLLDLRDYDLFLCAGGPSEEYSADSTFSQEDLALLVQDGLFERGNSVSFQIQPNLGSPYPDAYFLKMISRGPNNATAVNYSQRFSVNGMKGQFSERVWYGLSLTNDADSHQDLRKRQAAGATALYTVPYPEQSTGLTKYAPMARQPGTTITAKSAPPVFPTSAFSVARTFLPIPTWQTTLTAPQTLSTSGIENPATPAPHPKDDMELFLRRWADDA</sequence>
<evidence type="ECO:0000259" key="4">
    <source>
        <dbReference type="Pfam" id="PF10342"/>
    </source>
</evidence>
<evidence type="ECO:0000256" key="1">
    <source>
        <dbReference type="ARBA" id="ARBA00022729"/>
    </source>
</evidence>